<dbReference type="InterPro" id="IPR006700">
    <property type="entry name" value="RsmE"/>
</dbReference>
<evidence type="ECO:0000256" key="7">
    <source>
        <dbReference type="ARBA" id="ARBA00022603"/>
    </source>
</evidence>
<reference key="2">
    <citation type="submission" date="2010-03" db="EMBL/GenBank/DDBJ databases">
        <authorList>
            <person name="Ma Z."/>
            <person name="Wang X."/>
            <person name="Liu H."/>
        </authorList>
    </citation>
    <scope>NUCLEOTIDE SEQUENCE</scope>
    <source>
        <strain>MP145</strain>
    </source>
</reference>
<name>D5E5L5_MYCCM</name>
<evidence type="ECO:0000256" key="12">
    <source>
        <dbReference type="PIRNR" id="PIRNR015601"/>
    </source>
</evidence>
<reference evidence="14 15" key="3">
    <citation type="journal article" date="2011" name="J. Bacteriol.">
        <title>Genome sequences of Mycoplasma alligatoris A21JP2T and Mycoplasma crocodyli MP145T.</title>
        <authorList>
            <person name="Brown D.R."/>
            <person name="Farmerie W.G."/>
            <person name="May M."/>
            <person name="Benders G.A."/>
            <person name="Durkin A.S."/>
            <person name="Hlavinka K."/>
            <person name="Hostetler J."/>
            <person name="Jackson J."/>
            <person name="Johnson J."/>
            <person name="Miller R.H."/>
            <person name="Paralanov V."/>
            <person name="Radune D."/>
            <person name="Szczypinski B."/>
            <person name="Glass J.I."/>
        </authorList>
    </citation>
    <scope>NUCLEOTIDE SEQUENCE [LARGE SCALE GENOMIC DNA]</scope>
    <source>
        <strain evidence="15">ATCC 51981 / MP145</strain>
    </source>
</reference>
<evidence type="ECO:0000256" key="9">
    <source>
        <dbReference type="ARBA" id="ARBA00022691"/>
    </source>
</evidence>
<dbReference type="Gene3D" id="2.40.240.20">
    <property type="entry name" value="Hypothetical PUA domain-like, domain 1"/>
    <property type="match status" value="1"/>
</dbReference>
<sequence length="228" mass="26681">MNRFFSDHKEGEYLLLDMNVLKHLKVIRANNKNFVVVFNEEFYECCLENDKAKIISKINEYHEIGYEVILAASIIKIDRYEWLLQKAIELGATRIVPIISEHTDGSLYKNNKFINKYERFNSIIKSASEQSFRNKLIKLDNPMSFNEAIIKYRYINNKIIAHEKIDLENNDYRNINSDVIIFVGPEGGYSKKEIDLSVKNDYKVVSLGRRILRAESASIYLLSQLIEK</sequence>
<keyword evidence="7 12" id="KW-0489">Methyltransferase</keyword>
<dbReference type="InterPro" id="IPR046886">
    <property type="entry name" value="RsmE_MTase_dom"/>
</dbReference>
<dbReference type="OrthoDB" id="9815641at2"/>
<evidence type="ECO:0000256" key="5">
    <source>
        <dbReference type="ARBA" id="ARBA00022490"/>
    </source>
</evidence>
<organism evidence="14 15">
    <name type="scientific">Mycoplasma crocodyli (strain ATCC 51981 / MP145)</name>
    <dbReference type="NCBI Taxonomy" id="512564"/>
    <lineage>
        <taxon>Bacteria</taxon>
        <taxon>Bacillati</taxon>
        <taxon>Mycoplasmatota</taxon>
        <taxon>Mollicutes</taxon>
        <taxon>Mycoplasmataceae</taxon>
        <taxon>Mycoplasma</taxon>
    </lineage>
</organism>
<dbReference type="HOGENOM" id="CLU_067442_5_0_14"/>
<comment type="similarity">
    <text evidence="2 12">Belongs to the RNA methyltransferase RsmE family.</text>
</comment>
<dbReference type="NCBIfam" id="NF008701">
    <property type="entry name" value="PRK11713.5-5"/>
    <property type="match status" value="1"/>
</dbReference>
<dbReference type="Proteomes" id="UP000001845">
    <property type="component" value="Chromosome"/>
</dbReference>
<comment type="function">
    <text evidence="10 12">Specifically methylates the N3 position of the uracil ring of uridine 1498 (m3U1498) in 16S rRNA. Acts on the fully assembled 30S ribosomal subunit.</text>
</comment>
<evidence type="ECO:0000256" key="1">
    <source>
        <dbReference type="ARBA" id="ARBA00004496"/>
    </source>
</evidence>
<keyword evidence="6 12" id="KW-0698">rRNA processing</keyword>
<keyword evidence="5 12" id="KW-0963">Cytoplasm</keyword>
<dbReference type="eggNOG" id="COG1385">
    <property type="taxonomic scope" value="Bacteria"/>
</dbReference>
<proteinExistence type="inferred from homology"/>
<dbReference type="GO" id="GO:0005737">
    <property type="term" value="C:cytoplasm"/>
    <property type="evidence" value="ECO:0007669"/>
    <property type="project" value="UniProtKB-SubCell"/>
</dbReference>
<evidence type="ECO:0000256" key="8">
    <source>
        <dbReference type="ARBA" id="ARBA00022679"/>
    </source>
</evidence>
<dbReference type="Gene3D" id="3.40.1280.10">
    <property type="match status" value="1"/>
</dbReference>
<dbReference type="KEGG" id="mcd:MCRO_0429"/>
<evidence type="ECO:0000259" key="13">
    <source>
        <dbReference type="Pfam" id="PF04452"/>
    </source>
</evidence>
<dbReference type="PIRSF" id="PIRSF015601">
    <property type="entry name" value="MTase_slr0722"/>
    <property type="match status" value="1"/>
</dbReference>
<accession>D5E5L5</accession>
<dbReference type="RefSeq" id="WP_013054173.1">
    <property type="nucleotide sequence ID" value="NC_014014.1"/>
</dbReference>
<evidence type="ECO:0000256" key="4">
    <source>
        <dbReference type="ARBA" id="ARBA00013673"/>
    </source>
</evidence>
<dbReference type="Pfam" id="PF04452">
    <property type="entry name" value="Methyltrans_RNA"/>
    <property type="match status" value="1"/>
</dbReference>
<dbReference type="GO" id="GO:0070475">
    <property type="term" value="P:rRNA base methylation"/>
    <property type="evidence" value="ECO:0007669"/>
    <property type="project" value="TreeGrafter"/>
</dbReference>
<keyword evidence="15" id="KW-1185">Reference proteome</keyword>
<evidence type="ECO:0000313" key="14">
    <source>
        <dbReference type="EMBL" id="ADE19396.1"/>
    </source>
</evidence>
<dbReference type="GO" id="GO:0070042">
    <property type="term" value="F:rRNA (uridine-N3-)-methyltransferase activity"/>
    <property type="evidence" value="ECO:0007669"/>
    <property type="project" value="TreeGrafter"/>
</dbReference>
<evidence type="ECO:0000256" key="3">
    <source>
        <dbReference type="ARBA" id="ARBA00012328"/>
    </source>
</evidence>
<feature type="domain" description="Ribosomal RNA small subunit methyltransferase E methyltransferase" evidence="13">
    <location>
        <begin position="66"/>
        <end position="225"/>
    </location>
</feature>
<dbReference type="SUPFAM" id="SSF75217">
    <property type="entry name" value="alpha/beta knot"/>
    <property type="match status" value="1"/>
</dbReference>
<dbReference type="NCBIfam" id="TIGR00046">
    <property type="entry name" value="RsmE family RNA methyltransferase"/>
    <property type="match status" value="1"/>
</dbReference>
<dbReference type="CDD" id="cd18084">
    <property type="entry name" value="RsmE-like"/>
    <property type="match status" value="1"/>
</dbReference>
<evidence type="ECO:0000256" key="2">
    <source>
        <dbReference type="ARBA" id="ARBA00005528"/>
    </source>
</evidence>
<keyword evidence="8 12" id="KW-0808">Transferase</keyword>
<dbReference type="EC" id="2.1.1.193" evidence="3 12"/>
<dbReference type="InterPro" id="IPR029028">
    <property type="entry name" value="Alpha/beta_knot_MTases"/>
</dbReference>
<keyword evidence="9 12" id="KW-0949">S-adenosyl-L-methionine</keyword>
<comment type="catalytic activity">
    <reaction evidence="11 12">
        <text>uridine(1498) in 16S rRNA + S-adenosyl-L-methionine = N(3)-methyluridine(1498) in 16S rRNA + S-adenosyl-L-homocysteine + H(+)</text>
        <dbReference type="Rhea" id="RHEA:42920"/>
        <dbReference type="Rhea" id="RHEA-COMP:10283"/>
        <dbReference type="Rhea" id="RHEA-COMP:10284"/>
        <dbReference type="ChEBI" id="CHEBI:15378"/>
        <dbReference type="ChEBI" id="CHEBI:57856"/>
        <dbReference type="ChEBI" id="CHEBI:59789"/>
        <dbReference type="ChEBI" id="CHEBI:65315"/>
        <dbReference type="ChEBI" id="CHEBI:74502"/>
        <dbReference type="EC" id="2.1.1.193"/>
    </reaction>
</comment>
<dbReference type="InterPro" id="IPR029026">
    <property type="entry name" value="tRNA_m1G_MTases_N"/>
</dbReference>
<evidence type="ECO:0000313" key="15">
    <source>
        <dbReference type="Proteomes" id="UP000001845"/>
    </source>
</evidence>
<evidence type="ECO:0000256" key="6">
    <source>
        <dbReference type="ARBA" id="ARBA00022552"/>
    </source>
</evidence>
<evidence type="ECO:0000256" key="10">
    <source>
        <dbReference type="ARBA" id="ARBA00025699"/>
    </source>
</evidence>
<reference evidence="15" key="1">
    <citation type="submission" date="2010-03" db="EMBL/GenBank/DDBJ databases">
        <title>The complete genome of Mycoplasma crocodyli MP145.</title>
        <authorList>
            <person name="Glass J.I."/>
            <person name="Durkin A.S."/>
            <person name="Hostetler J."/>
            <person name="Jackson J."/>
            <person name="Johnson J."/>
            <person name="May M.A."/>
            <person name="Paralanov V."/>
            <person name="Radune D."/>
            <person name="Szczypinski B."/>
            <person name="Brown D.R."/>
        </authorList>
    </citation>
    <scope>NUCLEOTIDE SEQUENCE [LARGE SCALE GENOMIC DNA]</scope>
    <source>
        <strain evidence="15">ATCC 51981 / MP145</strain>
    </source>
</reference>
<comment type="subcellular location">
    <subcellularLocation>
        <location evidence="1 12">Cytoplasm</location>
    </subcellularLocation>
</comment>
<evidence type="ECO:0000256" key="11">
    <source>
        <dbReference type="ARBA" id="ARBA00047944"/>
    </source>
</evidence>
<dbReference type="PANTHER" id="PTHR30027:SF3">
    <property type="entry name" value="16S RRNA (URACIL(1498)-N(3))-METHYLTRANSFERASE"/>
    <property type="match status" value="1"/>
</dbReference>
<gene>
    <name evidence="14" type="ordered locus">MCRO_0429</name>
</gene>
<protein>
    <recommendedName>
        <fullName evidence="4 12">Ribosomal RNA small subunit methyltransferase E</fullName>
        <ecNumber evidence="3 12">2.1.1.193</ecNumber>
    </recommendedName>
</protein>
<dbReference type="AlphaFoldDB" id="D5E5L5"/>
<dbReference type="STRING" id="512564.MCRO_0429"/>
<dbReference type="EMBL" id="CP001991">
    <property type="protein sequence ID" value="ADE19396.1"/>
    <property type="molecule type" value="Genomic_DNA"/>
</dbReference>
<dbReference type="PANTHER" id="PTHR30027">
    <property type="entry name" value="RIBOSOMAL RNA SMALL SUBUNIT METHYLTRANSFERASE E"/>
    <property type="match status" value="1"/>
</dbReference>